<protein>
    <recommendedName>
        <fullName evidence="3">Peptidase S74 domain-containing protein</fullName>
    </recommendedName>
</protein>
<name>A0A1S7U2F7_9HYPH</name>
<dbReference type="RefSeq" id="WP_137396259.1">
    <property type="nucleotide sequence ID" value="NZ_LT009776.1"/>
</dbReference>
<dbReference type="AlphaFoldDB" id="A0A1S7U2F7"/>
<gene>
    <name evidence="1" type="ORF">AGR7A_Lc140063</name>
</gene>
<evidence type="ECO:0008006" key="3">
    <source>
        <dbReference type="Google" id="ProtNLM"/>
    </source>
</evidence>
<proteinExistence type="predicted"/>
<organism evidence="1 2">
    <name type="scientific">Agrobacterium deltaense NCPPB 1641</name>
    <dbReference type="NCBI Taxonomy" id="1183425"/>
    <lineage>
        <taxon>Bacteria</taxon>
        <taxon>Pseudomonadati</taxon>
        <taxon>Pseudomonadota</taxon>
        <taxon>Alphaproteobacteria</taxon>
        <taxon>Hyphomicrobiales</taxon>
        <taxon>Rhizobiaceae</taxon>
        <taxon>Rhizobium/Agrobacterium group</taxon>
        <taxon>Agrobacterium</taxon>
    </lineage>
</organism>
<reference evidence="1" key="1">
    <citation type="submission" date="2016-01" db="EMBL/GenBank/DDBJ databases">
        <authorList>
            <person name="Regsiter A."/>
            <person name="william w."/>
        </authorList>
    </citation>
    <scope>NUCLEOTIDE SEQUENCE</scope>
    <source>
        <strain evidence="1">NCPPB 1641</strain>
    </source>
</reference>
<keyword evidence="2" id="KW-1185">Reference proteome</keyword>
<dbReference type="EMBL" id="FCNP01000035">
    <property type="protein sequence ID" value="CVI61012.1"/>
    <property type="molecule type" value="Genomic_DNA"/>
</dbReference>
<accession>A0A1S7U2F7</accession>
<comment type="caution">
    <text evidence="1">The sequence shown here is derived from an EMBL/GenBank/DDBJ whole genome shotgun (WGS) entry which is preliminary data.</text>
</comment>
<evidence type="ECO:0000313" key="1">
    <source>
        <dbReference type="EMBL" id="CVI61012.1"/>
    </source>
</evidence>
<sequence length="469" mass="49346">MTASKTQTQSQEVKPWGPYEQYYKENAADYKALIDSGSPQFYQGSTVAGQSAATKQSQQMATNYATNAANSQGLTSANNAVNTLAQTGGANAQANNVLSQIMGGLGMNNPASAGIASQIGSVANSSMPGQSTYSSVMNGANNPAISNLTATASGANIGNNPYLAQMVDQQQNNIADKLKNTTLPGLQSQAAAMGRGGSNAFASQINSANNIAANEMSKVATDMYANQYNTDTANMLQANNQLGSLYNQDTTNKLNAATAADSSYNNYNNLLSNLYGQQSNVYNQGISNQLNAANSANSSAQNTAQTQLSAANSAGQVYQNGLLPSQILGGVGAAQDEYNQDVLNADIARWDYNQQIGLQNIANFQALLNGQGLGTTSSQTKSSGSALGGILQAGLGLASLCDSRTKKNVKYRYTNDNNIKIYEFEYIHKPGLYEGPLAQDMLKTHPELVETLPCGYHVITDSTLLKKVA</sequence>
<dbReference type="Proteomes" id="UP000192140">
    <property type="component" value="Unassembled WGS sequence"/>
</dbReference>
<evidence type="ECO:0000313" key="2">
    <source>
        <dbReference type="Proteomes" id="UP000192140"/>
    </source>
</evidence>